<feature type="compositionally biased region" description="Acidic residues" evidence="2">
    <location>
        <begin position="457"/>
        <end position="475"/>
    </location>
</feature>
<dbReference type="Pfam" id="PF10453">
    <property type="entry name" value="NUFIP1"/>
    <property type="match status" value="1"/>
</dbReference>
<evidence type="ECO:0000259" key="3">
    <source>
        <dbReference type="PROSITE" id="PS50103"/>
    </source>
</evidence>
<reference evidence="4" key="2">
    <citation type="journal article" date="2010" name="Nature">
        <title>Comparative genomics reveals mobile pathogenicity chromosomes in Fusarium.</title>
        <authorList>
            <person name="Ma L.J."/>
            <person name="van der Does H.C."/>
            <person name="Borkovich K.A."/>
            <person name="Coleman J.J."/>
            <person name="Daboussi M.J."/>
            <person name="Di Pietro A."/>
            <person name="Dufresne M."/>
            <person name="Freitag M."/>
            <person name="Grabherr M."/>
            <person name="Henrissat B."/>
            <person name="Houterman P.M."/>
            <person name="Kang S."/>
            <person name="Shim W.B."/>
            <person name="Woloshuk C."/>
            <person name="Xie X."/>
            <person name="Xu J.R."/>
            <person name="Antoniw J."/>
            <person name="Baker S.E."/>
            <person name="Bluhm B.H."/>
            <person name="Breakspear A."/>
            <person name="Brown D.W."/>
            <person name="Butchko R.A."/>
            <person name="Chapman S."/>
            <person name="Coulson R."/>
            <person name="Coutinho P.M."/>
            <person name="Danchin E.G."/>
            <person name="Diener A."/>
            <person name="Gale L.R."/>
            <person name="Gardiner D.M."/>
            <person name="Goff S."/>
            <person name="Hammond-Kosack K.E."/>
            <person name="Hilburn K."/>
            <person name="Hua-Van A."/>
            <person name="Jonkers W."/>
            <person name="Kazan K."/>
            <person name="Kodira C.D."/>
            <person name="Koehrsen M."/>
            <person name="Kumar L."/>
            <person name="Lee Y.H."/>
            <person name="Li L."/>
            <person name="Manners J.M."/>
            <person name="Miranda-Saavedra D."/>
            <person name="Mukherjee M."/>
            <person name="Park G."/>
            <person name="Park J."/>
            <person name="Park S.Y."/>
            <person name="Proctor R.H."/>
            <person name="Regev A."/>
            <person name="Ruiz-Roldan M.C."/>
            <person name="Sain D."/>
            <person name="Sakthikumar S."/>
            <person name="Sykes S."/>
            <person name="Schwartz D.C."/>
            <person name="Turgeon B.G."/>
            <person name="Wapinski I."/>
            <person name="Yoder O."/>
            <person name="Young S."/>
            <person name="Zeng Q."/>
            <person name="Zhou S."/>
            <person name="Galagan J."/>
            <person name="Cuomo C.A."/>
            <person name="Kistler H.C."/>
            <person name="Rep M."/>
        </authorList>
    </citation>
    <scope>GENOME REANNOTATION</scope>
    <source>
        <strain evidence="4">PH-1 / ATCC MYA-4620 / FGSC 9075 / NRRL 31084</strain>
    </source>
</reference>
<proteinExistence type="predicted"/>
<dbReference type="GO" id="GO:0008270">
    <property type="term" value="F:zinc ion binding"/>
    <property type="evidence" value="ECO:0007669"/>
    <property type="project" value="UniProtKB-KW"/>
</dbReference>
<keyword evidence="1" id="KW-0479">Metal-binding</keyword>
<dbReference type="PANTHER" id="PTHR45691">
    <property type="entry name" value="PROTEIN DIAPHANOUS"/>
    <property type="match status" value="1"/>
</dbReference>
<feature type="region of interest" description="Disordered" evidence="2">
    <location>
        <begin position="64"/>
        <end position="379"/>
    </location>
</feature>
<dbReference type="EMBL" id="HG970334">
    <property type="status" value="NOT_ANNOTATED_CDS"/>
    <property type="molecule type" value="Genomic_DNA"/>
</dbReference>
<dbReference type="PANTHER" id="PTHR45691:SF4">
    <property type="entry name" value="PROTEIN DIAPHANOUS HOMOLOG 1"/>
    <property type="match status" value="1"/>
</dbReference>
<feature type="compositionally biased region" description="Basic and acidic residues" evidence="2">
    <location>
        <begin position="410"/>
        <end position="449"/>
    </location>
</feature>
<feature type="region of interest" description="Disordered" evidence="2">
    <location>
        <begin position="406"/>
        <end position="497"/>
    </location>
</feature>
<feature type="compositionally biased region" description="Pro residues" evidence="2">
    <location>
        <begin position="133"/>
        <end position="157"/>
    </location>
</feature>
<feature type="compositionally biased region" description="Low complexity" evidence="2">
    <location>
        <begin position="78"/>
        <end position="91"/>
    </location>
</feature>
<dbReference type="AlphaFoldDB" id="A0A098E4V2"/>
<dbReference type="GO" id="GO:0005884">
    <property type="term" value="C:actin filament"/>
    <property type="evidence" value="ECO:0007669"/>
    <property type="project" value="TreeGrafter"/>
</dbReference>
<feature type="compositionally biased region" description="Basic and acidic residues" evidence="2">
    <location>
        <begin position="574"/>
        <end position="584"/>
    </location>
</feature>
<reference evidence="4" key="1">
    <citation type="journal article" date="2007" name="Science">
        <title>The Fusarium graminearum genome reveals a link between localized polymorphism and pathogen specialization.</title>
        <authorList>
            <person name="Cuomo C.A."/>
            <person name="Gueldener U."/>
            <person name="Xu J.-R."/>
            <person name="Trail F."/>
            <person name="Turgeon B.G."/>
            <person name="Di Pietro A."/>
            <person name="Walton J.D."/>
            <person name="Ma L.-J."/>
            <person name="Baker S.E."/>
            <person name="Rep M."/>
            <person name="Adam G."/>
            <person name="Antoniw J."/>
            <person name="Baldwin T."/>
            <person name="Calvo S.E."/>
            <person name="Chang Y.-L."/>
            <person name="DeCaprio D."/>
            <person name="Gale L.R."/>
            <person name="Gnerre S."/>
            <person name="Goswami R.S."/>
            <person name="Hammond-Kosack K."/>
            <person name="Harris L.J."/>
            <person name="Hilburn K."/>
            <person name="Kennell J.C."/>
            <person name="Kroken S."/>
            <person name="Magnuson J.K."/>
            <person name="Mannhaupt G."/>
            <person name="Mauceli E.W."/>
            <person name="Mewes H.-W."/>
            <person name="Mitterbauer R."/>
            <person name="Muehlbauer G."/>
            <person name="Muensterkoetter M."/>
            <person name="Nelson D."/>
            <person name="O'Donnell K."/>
            <person name="Ouellet T."/>
            <person name="Qi W."/>
            <person name="Quesneville H."/>
            <person name="Roncero M.I.G."/>
            <person name="Seong K.-Y."/>
            <person name="Tetko I.V."/>
            <person name="Urban M."/>
            <person name="Waalwijk C."/>
            <person name="Ward T.J."/>
            <person name="Yao J."/>
            <person name="Birren B.W."/>
            <person name="Kistler H.C."/>
        </authorList>
    </citation>
    <scope>NUCLEOTIDE SEQUENCE [LARGE SCALE GENOMIC DNA]</scope>
    <source>
        <strain evidence="4">PH-1 / ATCC MYA-4620 / FGSC 9075 / NRRL 31084</strain>
    </source>
</reference>
<feature type="compositionally biased region" description="Pro residues" evidence="2">
    <location>
        <begin position="280"/>
        <end position="295"/>
    </location>
</feature>
<protein>
    <recommendedName>
        <fullName evidence="3">C3H1-type domain-containing protein</fullName>
    </recommendedName>
</protein>
<dbReference type="PROSITE" id="PS50103">
    <property type="entry name" value="ZF_C3H1"/>
    <property type="match status" value="1"/>
</dbReference>
<reference evidence="4" key="3">
    <citation type="submission" date="2017-01" db="UniProtKB">
        <authorList>
            <consortium name="EnsemblFungi"/>
        </authorList>
    </citation>
    <scope>IDENTIFICATION</scope>
    <source>
        <strain evidence="4">PH-1 / ATCC MYA-4620 / FGSC 9075 / NRRL 31084</strain>
    </source>
</reference>
<feature type="region of interest" description="Disordered" evidence="2">
    <location>
        <begin position="565"/>
        <end position="661"/>
    </location>
</feature>
<accession>A0A0E0SQL9</accession>
<dbReference type="GO" id="GO:0030041">
    <property type="term" value="P:actin filament polymerization"/>
    <property type="evidence" value="ECO:0007669"/>
    <property type="project" value="TreeGrafter"/>
</dbReference>
<evidence type="ECO:0000256" key="2">
    <source>
        <dbReference type="SAM" id="MobiDB-lite"/>
    </source>
</evidence>
<gene>
    <name evidence="4" type="primary">FG05603.1</name>
</gene>
<accession>A0A098E4V2</accession>
<feature type="compositionally biased region" description="Basic and acidic residues" evidence="2">
    <location>
        <begin position="326"/>
        <end position="346"/>
    </location>
</feature>
<feature type="compositionally biased region" description="Pro residues" evidence="2">
    <location>
        <begin position="187"/>
        <end position="200"/>
    </location>
</feature>
<dbReference type="InterPro" id="IPR000571">
    <property type="entry name" value="Znf_CCCH"/>
</dbReference>
<dbReference type="InterPro" id="IPR051412">
    <property type="entry name" value="Formin_Homology_Diaphanous_sf"/>
</dbReference>
<feature type="zinc finger region" description="C3H1-type" evidence="1">
    <location>
        <begin position="494"/>
        <end position="522"/>
    </location>
</feature>
<dbReference type="InterPro" id="IPR019496">
    <property type="entry name" value="NUFIP1_cons_dom"/>
</dbReference>
<evidence type="ECO:0000313" key="4">
    <source>
        <dbReference type="EnsemblFungi" id="CEF88732"/>
    </source>
</evidence>
<keyword evidence="1" id="KW-0863">Zinc-finger</keyword>
<name>A0A098E4V2_GIBZE</name>
<feature type="compositionally biased region" description="Gly residues" evidence="2">
    <location>
        <begin position="223"/>
        <end position="235"/>
    </location>
</feature>
<sequence length="661" mass="72380">MLLFSRSNHLRRIPTKFFINRFNTGQHLQLHQQLDLRSRSSTPTSLLRGSPTCGHLHSTSFTMSGYGYGPPPPPPPASSGGPASYGPQAPSYPQNGQGRGGHHARGRGGHYSGGRGDYHGSPQSRYEYGSQPQPYPSHHNPPPYGASHPPAYPPQPQWGPEHGHPPHGHAPGPMPSGNYHSNYATQPYPPSQYPQQPPYGAPQAYPYQGPPPPNQPQWNAGGQPPGGHYGGGRSRGGYNDRNGPKPPLVGHVRPGYEHEAMPPTNGYGQPYPHDPRAVHYPPPQYPAYPGPPPPLAHQQDGYYGHTTRRGRGGFRDGNARGRGGHHGNDKSRHQKHGHNDSNHKSETPTLGKKKKRKTNTLGLTPGMDSESEDDEGEEKVLTDLIGQETLNVKDVAAFLADRKKHFPTKARVEAKKTAELAQTGEDKASSLEKQADKLRRQLRKVESSIKRKREQGDEGDEMRDPSEESSDDEPEVMSTRSHVAPPPPPPAKKADVSKHCKYYSTGGTCGKKGKCRFVHDPEAREAAMKDREANNGRLTIQQRLILNDKEQEDLTVLQSIQYLRKKGLMQPEDPEVKKEAKSAKPDLPAHPPPPSLLPAASASLPPPPVKREPNLPRHNPPPSTVPGANSNHTQGVKPYQGWTMRPYGSTNGKSTKSDDLP</sequence>
<keyword evidence="1" id="KW-0862">Zinc</keyword>
<organism evidence="4">
    <name type="scientific">Gibberella zeae (strain ATCC MYA-4620 / CBS 123657 / FGSC 9075 / NRRL 31084 / PH-1)</name>
    <name type="common">Wheat head blight fungus</name>
    <name type="synonym">Fusarium graminearum</name>
    <dbReference type="NCBI Taxonomy" id="229533"/>
    <lineage>
        <taxon>Eukaryota</taxon>
        <taxon>Fungi</taxon>
        <taxon>Dikarya</taxon>
        <taxon>Ascomycota</taxon>
        <taxon>Pezizomycotina</taxon>
        <taxon>Sordariomycetes</taxon>
        <taxon>Hypocreomycetidae</taxon>
        <taxon>Hypocreales</taxon>
        <taxon>Nectriaceae</taxon>
        <taxon>Fusarium</taxon>
    </lineage>
</organism>
<dbReference type="EnsemblFungi" id="CEF88732">
    <property type="protein sequence ID" value="CEF88732"/>
    <property type="gene ID" value="FGRRES_16509_M"/>
</dbReference>
<feature type="domain" description="C3H1-type" evidence="3">
    <location>
        <begin position="494"/>
        <end position="522"/>
    </location>
</feature>
<evidence type="ECO:0000256" key="1">
    <source>
        <dbReference type="PROSITE-ProRule" id="PRU00723"/>
    </source>
</evidence>